<protein>
    <submittedName>
        <fullName evidence="3">Uncharacterized protein</fullName>
    </submittedName>
</protein>
<accession>A0A175W4A5</accession>
<dbReference type="OrthoDB" id="3599942at2759"/>
<feature type="region of interest" description="Disordered" evidence="1">
    <location>
        <begin position="250"/>
        <end position="294"/>
    </location>
</feature>
<reference evidence="3 4" key="3">
    <citation type="submission" date="2016-01" db="EMBL/GenBank/DDBJ databases">
        <title>Madurella mycetomatis genome sequencing.</title>
        <authorList>
            <person name="Van De Sande W."/>
        </authorList>
    </citation>
    <scope>NUCLEOTIDE SEQUENCE [LARGE SCALE GENOMIC DNA]</scope>
    <source>
        <strain evidence="3">Mm55</strain>
        <strain evidence="4">mm55</strain>
    </source>
</reference>
<dbReference type="AlphaFoldDB" id="A0A175W4A5"/>
<reference evidence="4" key="1">
    <citation type="submission" date="2015-06" db="EMBL/GenBank/DDBJ databases">
        <authorList>
            <person name="van de Sande W.W.J."/>
        </authorList>
    </citation>
    <scope>NUCLEOTIDE SEQUENCE [LARGE SCALE GENOMIC DNA]</scope>
    <source>
        <strain evidence="4">mm55</strain>
    </source>
</reference>
<evidence type="ECO:0000256" key="1">
    <source>
        <dbReference type="SAM" id="MobiDB-lite"/>
    </source>
</evidence>
<organism evidence="3 4">
    <name type="scientific">Madurella mycetomatis</name>
    <dbReference type="NCBI Taxonomy" id="100816"/>
    <lineage>
        <taxon>Eukaryota</taxon>
        <taxon>Fungi</taxon>
        <taxon>Dikarya</taxon>
        <taxon>Ascomycota</taxon>
        <taxon>Pezizomycotina</taxon>
        <taxon>Sordariomycetes</taxon>
        <taxon>Sordariomycetidae</taxon>
        <taxon>Sordariales</taxon>
        <taxon>Sordariales incertae sedis</taxon>
        <taxon>Madurella</taxon>
    </lineage>
</organism>
<keyword evidence="4" id="KW-1185">Reference proteome</keyword>
<dbReference type="EMBL" id="LCTW02000115">
    <property type="protein sequence ID" value="KXX78567.1"/>
    <property type="molecule type" value="Genomic_DNA"/>
</dbReference>
<evidence type="ECO:0000313" key="2">
    <source>
        <dbReference type="EMBL" id="KXX75060.1"/>
    </source>
</evidence>
<dbReference type="VEuPathDB" id="FungiDB:MMYC01_204502"/>
<proteinExistence type="predicted"/>
<comment type="caution">
    <text evidence="3">The sequence shown here is derived from an EMBL/GenBank/DDBJ whole genome shotgun (WGS) entry which is preliminary data.</text>
</comment>
<reference evidence="3" key="2">
    <citation type="submission" date="2015-06" db="EMBL/GenBank/DDBJ databases">
        <authorList>
            <person name="Hoefler B.C."/>
            <person name="Straight P.D."/>
        </authorList>
    </citation>
    <scope>NUCLEOTIDE SEQUENCE [LARGE SCALE GENOMIC DNA]</scope>
    <source>
        <strain evidence="3">Mm55</strain>
    </source>
</reference>
<name>A0A175W4A5_9PEZI</name>
<dbReference type="VEuPathDB" id="FungiDB:MMYC01_208787"/>
<dbReference type="Proteomes" id="UP000078237">
    <property type="component" value="Unassembled WGS sequence"/>
</dbReference>
<evidence type="ECO:0000313" key="4">
    <source>
        <dbReference type="Proteomes" id="UP000078237"/>
    </source>
</evidence>
<dbReference type="EMBL" id="LCTW02000297">
    <property type="protein sequence ID" value="KXX75060.1"/>
    <property type="molecule type" value="Genomic_DNA"/>
</dbReference>
<feature type="compositionally biased region" description="Basic residues" evidence="1">
    <location>
        <begin position="265"/>
        <end position="294"/>
    </location>
</feature>
<evidence type="ECO:0000313" key="3">
    <source>
        <dbReference type="EMBL" id="KXX78567.1"/>
    </source>
</evidence>
<sequence length="294" mass="32206">MPQSVVSVARDSAIDTYLSNASSMTELIDLIPATYRAALSRILRGHFAMSQKISNCQQILATLNRHKSDGTFPQTVLAAIKQPNIQYSKEFMGGAGQKTAQEEIESNIKAVRTNLLDALVRHKTAELNVLQSHMSFDGDEWKAQCTRVAKNMADVLGQAAPEGSENPFASGMNKTSVREWERVHNNGRAWYARAVSLAYVAIEKTVARKMTKLSLKDKADTEMKDASDEQPTASVIDDKLSAFKAELLKELRKKNPAKTSGGPKPVKKGRVTKSTQKGKTKGSGPKKTKTGKAR</sequence>
<gene>
    <name evidence="3" type="ORF">MMYC01_204502</name>
    <name evidence="2" type="ORF">MMYC01_208787</name>
</gene>